<feature type="domain" description="DUF4224" evidence="1">
    <location>
        <begin position="20"/>
        <end position="62"/>
    </location>
</feature>
<name>A5W813_PSEP1</name>
<evidence type="ECO:0000259" key="1">
    <source>
        <dbReference type="Pfam" id="PF13986"/>
    </source>
</evidence>
<dbReference type="EMBL" id="CP000712">
    <property type="protein sequence ID" value="ABQ80273.1"/>
    <property type="molecule type" value="Genomic_DNA"/>
</dbReference>
<dbReference type="InterPro" id="IPR025319">
    <property type="entry name" value="DUF4224"/>
</dbReference>
<gene>
    <name evidence="2" type="ordered locus">Pput_4149</name>
</gene>
<sequence length="82" mass="9056">MVGTSLTNLPPPAAWRPTMFMTPDEVADMTGYLRPKDQVRWLQGEKFGYVMGADGKPKVLRQVVIARLGGKAEKKGPELRLG</sequence>
<accession>A5W813</accession>
<dbReference type="AlphaFoldDB" id="A5W813"/>
<protein>
    <recommendedName>
        <fullName evidence="1">DUF4224 domain-containing protein</fullName>
    </recommendedName>
</protein>
<dbReference type="KEGG" id="ppf:Pput_4149"/>
<dbReference type="Pfam" id="PF13986">
    <property type="entry name" value="DUF4224"/>
    <property type="match status" value="1"/>
</dbReference>
<organism evidence="2">
    <name type="scientific">Pseudomonas putida (strain ATCC 700007 / DSM 6899 / JCM 31910 / BCRC 17059 / LMG 24140 / F1)</name>
    <dbReference type="NCBI Taxonomy" id="351746"/>
    <lineage>
        <taxon>Bacteria</taxon>
        <taxon>Pseudomonadati</taxon>
        <taxon>Pseudomonadota</taxon>
        <taxon>Gammaproteobacteria</taxon>
        <taxon>Pseudomonadales</taxon>
        <taxon>Pseudomonadaceae</taxon>
        <taxon>Pseudomonas</taxon>
    </lineage>
</organism>
<reference evidence="2" key="1">
    <citation type="submission" date="2007-05" db="EMBL/GenBank/DDBJ databases">
        <title>Complete sequence of Pseudomonas putida F1.</title>
        <authorList>
            <consortium name="US DOE Joint Genome Institute"/>
            <person name="Copeland A."/>
            <person name="Lucas S."/>
            <person name="Lapidus A."/>
            <person name="Barry K."/>
            <person name="Detter J.C."/>
            <person name="Glavina del Rio T."/>
            <person name="Hammon N."/>
            <person name="Israni S."/>
            <person name="Dalin E."/>
            <person name="Tice H."/>
            <person name="Pitluck S."/>
            <person name="Chain P."/>
            <person name="Malfatti S."/>
            <person name="Shin M."/>
            <person name="Vergez L."/>
            <person name="Schmutz J."/>
            <person name="Larimer F."/>
            <person name="Land M."/>
            <person name="Hauser L."/>
            <person name="Kyrpides N."/>
            <person name="Lykidis A."/>
            <person name="Parales R."/>
            <person name="Richardson P."/>
        </authorList>
    </citation>
    <scope>NUCLEOTIDE SEQUENCE [LARGE SCALE GENOMIC DNA]</scope>
    <source>
        <strain evidence="2">F1</strain>
    </source>
</reference>
<dbReference type="HOGENOM" id="CLU_194581_0_0_6"/>
<evidence type="ECO:0000313" key="2">
    <source>
        <dbReference type="EMBL" id="ABQ80273.1"/>
    </source>
</evidence>
<proteinExistence type="predicted"/>